<dbReference type="EMBL" id="KJ605395">
    <property type="protein sequence ID" value="AIU93954.1"/>
    <property type="molecule type" value="Genomic_DNA"/>
</dbReference>
<gene>
    <name evidence="1" type="ORF">LRS1606.520</name>
</gene>
<protein>
    <submittedName>
        <fullName evidence="1">Uncharacterized protein</fullName>
    </submittedName>
</protein>
<reference evidence="1" key="1">
    <citation type="submission" date="2014-03" db="EMBL/GenBank/DDBJ databases">
        <authorList>
            <person name="Zhang G."/>
            <person name="Zhu L."/>
            <person name="Fang P."/>
        </authorList>
    </citation>
    <scope>NUCLEOTIDE SEQUENCE</scope>
    <source>
        <strain evidence="1">NS1</strain>
        <plasmid evidence="1">pNSL1</plasmid>
    </source>
</reference>
<name>A0A097SR00_9NOCA</name>
<sequence>MGPKKVSTSKSVQRAWKRHVYWVPMYSLMVRGGVRCGGRMGRAWRWCETQSAQAAQVRAQIRGQSGIVFDGVGQASIVFVDADTEVNEDLSFGCAVPLPPAQGQVDHLVVDGHRVTFRSRIGVWGYGFGASDWVERGSVRIAVVVLLDTRRARVESGQDQTGVGPGGYTA</sequence>
<geneLocation type="plasmid" evidence="1">
    <name>pNSL1</name>
</geneLocation>
<evidence type="ECO:0000313" key="1">
    <source>
        <dbReference type="EMBL" id="AIU93954.1"/>
    </source>
</evidence>
<accession>A0A097SR00</accession>
<organism evidence="1">
    <name type="scientific">Rhodococcus sp. NS1</name>
    <dbReference type="NCBI Taxonomy" id="402236"/>
    <lineage>
        <taxon>Bacteria</taxon>
        <taxon>Bacillati</taxon>
        <taxon>Actinomycetota</taxon>
        <taxon>Actinomycetes</taxon>
        <taxon>Mycobacteriales</taxon>
        <taxon>Nocardiaceae</taxon>
        <taxon>Rhodococcus</taxon>
    </lineage>
</organism>
<dbReference type="AlphaFoldDB" id="A0A097SR00"/>
<proteinExistence type="predicted"/>
<keyword evidence="1" id="KW-0614">Plasmid</keyword>